<feature type="domain" description="C2H2-type" evidence="7">
    <location>
        <begin position="43"/>
        <end position="70"/>
    </location>
</feature>
<evidence type="ECO:0000256" key="5">
    <source>
        <dbReference type="PROSITE-ProRule" id="PRU00042"/>
    </source>
</evidence>
<feature type="compositionally biased region" description="Low complexity" evidence="6">
    <location>
        <begin position="71"/>
        <end position="85"/>
    </location>
</feature>
<dbReference type="GO" id="GO:0001228">
    <property type="term" value="F:DNA-binding transcription activator activity, RNA polymerase II-specific"/>
    <property type="evidence" value="ECO:0007669"/>
    <property type="project" value="TreeGrafter"/>
</dbReference>
<evidence type="ECO:0000256" key="6">
    <source>
        <dbReference type="SAM" id="MobiDB-lite"/>
    </source>
</evidence>
<dbReference type="InterPro" id="IPR036236">
    <property type="entry name" value="Znf_C2H2_sf"/>
</dbReference>
<feature type="region of interest" description="Disordered" evidence="6">
    <location>
        <begin position="71"/>
        <end position="139"/>
    </location>
</feature>
<dbReference type="GO" id="GO:0005634">
    <property type="term" value="C:nucleus"/>
    <property type="evidence" value="ECO:0007669"/>
    <property type="project" value="TreeGrafter"/>
</dbReference>
<evidence type="ECO:0000313" key="9">
    <source>
        <dbReference type="WBParaSite" id="nRc.2.0.1.t30982-RA"/>
    </source>
</evidence>
<evidence type="ECO:0000313" key="8">
    <source>
        <dbReference type="Proteomes" id="UP000887565"/>
    </source>
</evidence>
<reference evidence="9" key="1">
    <citation type="submission" date="2022-11" db="UniProtKB">
        <authorList>
            <consortium name="WormBaseParasite"/>
        </authorList>
    </citation>
    <scope>IDENTIFICATION</scope>
</reference>
<dbReference type="GO" id="GO:0000978">
    <property type="term" value="F:RNA polymerase II cis-regulatory region sequence-specific DNA binding"/>
    <property type="evidence" value="ECO:0007669"/>
    <property type="project" value="TreeGrafter"/>
</dbReference>
<keyword evidence="2" id="KW-0677">Repeat</keyword>
<dbReference type="FunFam" id="3.30.160.60:FF:001513">
    <property type="entry name" value="Zinc finger, C2H2 type"/>
    <property type="match status" value="1"/>
</dbReference>
<protein>
    <submittedName>
        <fullName evidence="9">C2H2-type domain-containing protein</fullName>
    </submittedName>
</protein>
<dbReference type="WBParaSite" id="nRc.2.0.1.t30982-RA">
    <property type="protein sequence ID" value="nRc.2.0.1.t30982-RA"/>
    <property type="gene ID" value="nRc.2.0.1.g30982"/>
</dbReference>
<keyword evidence="3 5" id="KW-0863">Zinc-finger</keyword>
<dbReference type="Gene3D" id="3.30.160.60">
    <property type="entry name" value="Classic Zinc Finger"/>
    <property type="match status" value="2"/>
</dbReference>
<name>A0A915JZ99_ROMCU</name>
<organism evidence="8 9">
    <name type="scientific">Romanomermis culicivorax</name>
    <name type="common">Nematode worm</name>
    <dbReference type="NCBI Taxonomy" id="13658"/>
    <lineage>
        <taxon>Eukaryota</taxon>
        <taxon>Metazoa</taxon>
        <taxon>Ecdysozoa</taxon>
        <taxon>Nematoda</taxon>
        <taxon>Enoplea</taxon>
        <taxon>Dorylaimia</taxon>
        <taxon>Mermithida</taxon>
        <taxon>Mermithoidea</taxon>
        <taxon>Mermithidae</taxon>
        <taxon>Romanomermis</taxon>
    </lineage>
</organism>
<dbReference type="Proteomes" id="UP000887565">
    <property type="component" value="Unplaced"/>
</dbReference>
<dbReference type="PANTHER" id="PTHR46451">
    <property type="entry name" value="RAS-RESPONSIVE ELEMENT-BINDING PROTEIN 1"/>
    <property type="match status" value="1"/>
</dbReference>
<dbReference type="InterPro" id="IPR013087">
    <property type="entry name" value="Znf_C2H2_type"/>
</dbReference>
<dbReference type="PROSITE" id="PS00028">
    <property type="entry name" value="ZINC_FINGER_C2H2_1"/>
    <property type="match status" value="2"/>
</dbReference>
<evidence type="ECO:0000256" key="2">
    <source>
        <dbReference type="ARBA" id="ARBA00022737"/>
    </source>
</evidence>
<keyword evidence="1" id="KW-0479">Metal-binding</keyword>
<evidence type="ECO:0000256" key="1">
    <source>
        <dbReference type="ARBA" id="ARBA00022723"/>
    </source>
</evidence>
<dbReference type="InterPro" id="IPR052795">
    <property type="entry name" value="RREB1"/>
</dbReference>
<proteinExistence type="predicted"/>
<dbReference type="SUPFAM" id="SSF57667">
    <property type="entry name" value="beta-beta-alpha zinc fingers"/>
    <property type="match status" value="1"/>
</dbReference>
<evidence type="ECO:0000256" key="4">
    <source>
        <dbReference type="ARBA" id="ARBA00022833"/>
    </source>
</evidence>
<sequence length="390" mass="43966">LGTWKLEELERERTHICPQCNKAFFQKGHLTQHLMIHQGGRPHACHLCPKTFIFKFDLNRHMKIHAERVQSANGNNNNASNNDGNPESHFSDNGDNNDSTQEIDSTNYAFFSTADKDNHNNAEDRRRSQNSTTKAKSVTSISSKVFNNLSDLTKKTGENANKNNSSNSNGIFFNANNLMALSHLQNLHLSRVFSPLFLRRRYSHESSLVQNSENLNDCLNIFKQRYSFNECQRQSQLNGEGNSASPTCGEDANLSTVFDGIVGKDNDAVPAKTSIENGHIHEKAASSSMDDTISPRSPSSASLAECEQCTFYKNQWETSQKYVTELQHLLSQRHREIESLKSNVQHIGQMAGSLFKTCSEYETLWHHAAGSPPHDNRLLEQVQRLLNSLQ</sequence>
<dbReference type="GO" id="GO:0008270">
    <property type="term" value="F:zinc ion binding"/>
    <property type="evidence" value="ECO:0007669"/>
    <property type="project" value="UniProtKB-KW"/>
</dbReference>
<dbReference type="AlphaFoldDB" id="A0A915JZ99"/>
<feature type="domain" description="C2H2-type" evidence="7">
    <location>
        <begin position="15"/>
        <end position="42"/>
    </location>
</feature>
<feature type="compositionally biased region" description="Basic and acidic residues" evidence="6">
    <location>
        <begin position="114"/>
        <end position="127"/>
    </location>
</feature>
<feature type="compositionally biased region" description="Polar residues" evidence="6">
    <location>
        <begin position="129"/>
        <end position="139"/>
    </location>
</feature>
<dbReference type="PROSITE" id="PS50157">
    <property type="entry name" value="ZINC_FINGER_C2H2_2"/>
    <property type="match status" value="2"/>
</dbReference>
<dbReference type="PANTHER" id="PTHR46451:SF1">
    <property type="entry name" value="RAS-RESPONSIVE ELEMENT-BINDING PROTEIN 1"/>
    <property type="match status" value="1"/>
</dbReference>
<evidence type="ECO:0000259" key="7">
    <source>
        <dbReference type="PROSITE" id="PS50157"/>
    </source>
</evidence>
<dbReference type="Pfam" id="PF00096">
    <property type="entry name" value="zf-C2H2"/>
    <property type="match status" value="2"/>
</dbReference>
<dbReference type="FunFam" id="3.30.160.60:FF:000100">
    <property type="entry name" value="Zinc finger 45-like"/>
    <property type="match status" value="1"/>
</dbReference>
<dbReference type="SMART" id="SM00355">
    <property type="entry name" value="ZnF_C2H2"/>
    <property type="match status" value="2"/>
</dbReference>
<keyword evidence="4" id="KW-0862">Zinc</keyword>
<feature type="compositionally biased region" description="Polar residues" evidence="6">
    <location>
        <begin position="91"/>
        <end position="110"/>
    </location>
</feature>
<keyword evidence="8" id="KW-1185">Reference proteome</keyword>
<accession>A0A915JZ99</accession>
<evidence type="ECO:0000256" key="3">
    <source>
        <dbReference type="ARBA" id="ARBA00022771"/>
    </source>
</evidence>